<dbReference type="Proteomes" id="UP000675920">
    <property type="component" value="Unplaced"/>
</dbReference>
<name>A0A8B6X9H4_9BURK</name>
<accession>A0A8B6X9H4</accession>
<feature type="region of interest" description="Disordered" evidence="1">
    <location>
        <begin position="1"/>
        <end position="244"/>
    </location>
</feature>
<feature type="compositionally biased region" description="Gly residues" evidence="1">
    <location>
        <begin position="63"/>
        <end position="72"/>
    </location>
</feature>
<feature type="compositionally biased region" description="Low complexity" evidence="1">
    <location>
        <begin position="183"/>
        <end position="194"/>
    </location>
</feature>
<dbReference type="AlphaFoldDB" id="A0A8B6X9H4"/>
<organism evidence="2 3">
    <name type="scientific">Derxia gummosa DSM 723</name>
    <dbReference type="NCBI Taxonomy" id="1121388"/>
    <lineage>
        <taxon>Bacteria</taxon>
        <taxon>Pseudomonadati</taxon>
        <taxon>Pseudomonadota</taxon>
        <taxon>Betaproteobacteria</taxon>
        <taxon>Burkholderiales</taxon>
        <taxon>Alcaligenaceae</taxon>
        <taxon>Derxia</taxon>
    </lineage>
</organism>
<dbReference type="RefSeq" id="WP_051379120.1">
    <property type="nucleotide sequence ID" value="NZ_KI519500.1"/>
</dbReference>
<protein>
    <submittedName>
        <fullName evidence="3">Uncharacterized protein</fullName>
    </submittedName>
</protein>
<evidence type="ECO:0000256" key="1">
    <source>
        <dbReference type="SAM" id="MobiDB-lite"/>
    </source>
</evidence>
<feature type="compositionally biased region" description="Low complexity" evidence="1">
    <location>
        <begin position="114"/>
        <end position="126"/>
    </location>
</feature>
<evidence type="ECO:0000313" key="3">
    <source>
        <dbReference type="RefSeq" id="WP_051379120.1"/>
    </source>
</evidence>
<reference evidence="3" key="1">
    <citation type="submission" date="2025-08" db="UniProtKB">
        <authorList>
            <consortium name="RefSeq"/>
        </authorList>
    </citation>
    <scope>IDENTIFICATION</scope>
</reference>
<sequence>METFRSAASRPGKGTDIDPAGTGGWEGFSTGAGHASRPEGAVEEAEAAGQPPSAPHEPRTSVGGTGDAGPAGAGNTNAGSAGGDDGAEAAATGGGANASSLGGHPEPRPSEDLAAPAHDAPRAAAPGIGSTSAVVSRDANSSDGAGSGASGAGSAGTILRGEGDQAATITDPASVGGAGVPSGSGAAAQPSPQGNEPSSGKGMGDGSEPPVLPGIAPTAIGGQGPSSIDGNLGQDGSVPPANHR</sequence>
<keyword evidence="2" id="KW-1185">Reference proteome</keyword>
<proteinExistence type="predicted"/>
<feature type="compositionally biased region" description="Gly residues" evidence="1">
    <location>
        <begin position="145"/>
        <end position="154"/>
    </location>
</feature>
<evidence type="ECO:0000313" key="2">
    <source>
        <dbReference type="Proteomes" id="UP000675920"/>
    </source>
</evidence>